<dbReference type="GO" id="GO:0004751">
    <property type="term" value="F:ribose-5-phosphate isomerase activity"/>
    <property type="evidence" value="ECO:0007669"/>
    <property type="project" value="TreeGrafter"/>
</dbReference>
<dbReference type="InterPro" id="IPR036569">
    <property type="entry name" value="RpiB_LacA_LacB_sf"/>
</dbReference>
<dbReference type="AlphaFoldDB" id="A0A948RYH8"/>
<dbReference type="EMBL" id="JAHJDP010000032">
    <property type="protein sequence ID" value="MBU2690574.1"/>
    <property type="molecule type" value="Genomic_DNA"/>
</dbReference>
<comment type="caution">
    <text evidence="2">The sequence shown here is derived from an EMBL/GenBank/DDBJ whole genome shotgun (WGS) entry which is preliminary data.</text>
</comment>
<dbReference type="NCBIfam" id="TIGR00689">
    <property type="entry name" value="rpiB_lacA_lacB"/>
    <property type="match status" value="1"/>
</dbReference>
<sequence>MTDRIQRIIEDVVTEVLKEVQSGSVAPPARLIAIGSDHAGFQLKRSLIRFLTEELEMEPLDCGTFSEESVDYPDIAEKVARSVSEGRCPRGIMIDGAGVGSTMVCNRIPGVLAAPGFDLFTVRNSREHNDANLLVLGSNVVSSGEARRLVRVWLKTPFAGGRHARRVEKIRKLDPKGNRASTPPETYPQ</sequence>
<proteinExistence type="inferred from homology"/>
<reference evidence="2" key="1">
    <citation type="submission" date="2021-05" db="EMBL/GenBank/DDBJ databases">
        <title>Energy efficiency and biological interactions define the core microbiome of deep oligotrophic groundwater.</title>
        <authorList>
            <person name="Mehrshad M."/>
            <person name="Lopez-Fernandez M."/>
            <person name="Bell E."/>
            <person name="Bernier-Latmani R."/>
            <person name="Bertilsson S."/>
            <person name="Dopson M."/>
        </authorList>
    </citation>
    <scope>NUCLEOTIDE SEQUENCE</scope>
    <source>
        <strain evidence="2">Modern_marine.mb.64</strain>
    </source>
</reference>
<accession>A0A948RYH8</accession>
<dbReference type="PANTHER" id="PTHR30345">
    <property type="entry name" value="RIBOSE-5-PHOSPHATE ISOMERASE B"/>
    <property type="match status" value="1"/>
</dbReference>
<protein>
    <submittedName>
        <fullName evidence="2">RpiB/LacA/LacB family sugar-phosphate isomerase</fullName>
    </submittedName>
</protein>
<dbReference type="SUPFAM" id="SSF89623">
    <property type="entry name" value="Ribose/Galactose isomerase RpiB/AlsB"/>
    <property type="match status" value="1"/>
</dbReference>
<evidence type="ECO:0000256" key="1">
    <source>
        <dbReference type="ARBA" id="ARBA00008754"/>
    </source>
</evidence>
<dbReference type="GO" id="GO:0019316">
    <property type="term" value="P:D-allose catabolic process"/>
    <property type="evidence" value="ECO:0007669"/>
    <property type="project" value="TreeGrafter"/>
</dbReference>
<name>A0A948RYH8_UNCEI</name>
<dbReference type="InterPro" id="IPR003500">
    <property type="entry name" value="RpiB_LacA_LacB"/>
</dbReference>
<dbReference type="Gene3D" id="3.40.1400.10">
    <property type="entry name" value="Sugar-phosphate isomerase, RpiB/LacA/LacB"/>
    <property type="match status" value="1"/>
</dbReference>
<dbReference type="GO" id="GO:0009052">
    <property type="term" value="P:pentose-phosphate shunt, non-oxidative branch"/>
    <property type="evidence" value="ECO:0007669"/>
    <property type="project" value="TreeGrafter"/>
</dbReference>
<dbReference type="PANTHER" id="PTHR30345:SF0">
    <property type="entry name" value="DNA DAMAGE-REPAIR_TOLERATION PROTEIN DRT102"/>
    <property type="match status" value="1"/>
</dbReference>
<dbReference type="NCBIfam" id="NF004051">
    <property type="entry name" value="PRK05571.1"/>
    <property type="match status" value="1"/>
</dbReference>
<organism evidence="2 3">
    <name type="scientific">Eiseniibacteriota bacterium</name>
    <dbReference type="NCBI Taxonomy" id="2212470"/>
    <lineage>
        <taxon>Bacteria</taxon>
        <taxon>Candidatus Eiseniibacteriota</taxon>
    </lineage>
</organism>
<evidence type="ECO:0000313" key="2">
    <source>
        <dbReference type="EMBL" id="MBU2690574.1"/>
    </source>
</evidence>
<dbReference type="Pfam" id="PF02502">
    <property type="entry name" value="LacAB_rpiB"/>
    <property type="match status" value="1"/>
</dbReference>
<evidence type="ECO:0000313" key="3">
    <source>
        <dbReference type="Proteomes" id="UP000777784"/>
    </source>
</evidence>
<comment type="similarity">
    <text evidence="1">Belongs to the LacAB/RpiB family.</text>
</comment>
<gene>
    <name evidence="2" type="ORF">KJ970_06560</name>
</gene>
<keyword evidence="2" id="KW-0413">Isomerase</keyword>
<dbReference type="Proteomes" id="UP000777784">
    <property type="component" value="Unassembled WGS sequence"/>
</dbReference>